<sequence>MNIKISGIGWYMSATYELRRDHEVIMQVLNAMDTLRMLLRQGKDVPLEVIYDTIDFAKNFTDRCHHGKEEDVLFPALNAAGMPKDEGPIAVMLREHRQGREILAKIEDALTRHKQGSSSLDGVIAGIEEYIMLMQHHIFKENNILFNIADMLLSSKSNELNKGYERVEHEVMHDKHGHYKEMVESIVERIDAMK</sequence>
<organism evidence="2 3">
    <name type="scientific">Candidatus Nitrosocaldus cavascurensis</name>
    <dbReference type="NCBI Taxonomy" id="2058097"/>
    <lineage>
        <taxon>Archaea</taxon>
        <taxon>Nitrososphaerota</taxon>
        <taxon>Nitrososphaeria</taxon>
        <taxon>Candidatus Nitrosocaldales</taxon>
        <taxon>Candidatus Nitrosocaldaceae</taxon>
        <taxon>Candidatus Nitrosocaldus</taxon>
    </lineage>
</organism>
<dbReference type="InterPro" id="IPR012312">
    <property type="entry name" value="Hemerythrin-like"/>
</dbReference>
<dbReference type="AlphaFoldDB" id="A0A2K5AQQ9"/>
<protein>
    <submittedName>
        <fullName evidence="2">Putative hemerythrin HHE cation binding domain protein</fullName>
    </submittedName>
</protein>
<dbReference type="GO" id="GO:0005886">
    <property type="term" value="C:plasma membrane"/>
    <property type="evidence" value="ECO:0007669"/>
    <property type="project" value="TreeGrafter"/>
</dbReference>
<dbReference type="Gene3D" id="1.20.120.520">
    <property type="entry name" value="nmb1532 protein domain like"/>
    <property type="match status" value="1"/>
</dbReference>
<accession>A0A2K5AQQ9</accession>
<feature type="domain" description="Hemerythrin-like" evidence="1">
    <location>
        <begin position="15"/>
        <end position="148"/>
    </location>
</feature>
<evidence type="ECO:0000259" key="1">
    <source>
        <dbReference type="Pfam" id="PF01814"/>
    </source>
</evidence>
<proteinExistence type="predicted"/>
<dbReference type="Proteomes" id="UP000236248">
    <property type="component" value="Chromosome NCAV"/>
</dbReference>
<dbReference type="CDD" id="cd12108">
    <property type="entry name" value="Hr-like"/>
    <property type="match status" value="1"/>
</dbReference>
<dbReference type="KEGG" id="ncv:NCAV_0766"/>
<name>A0A2K5AQQ9_9ARCH</name>
<keyword evidence="3" id="KW-1185">Reference proteome</keyword>
<evidence type="ECO:0000313" key="3">
    <source>
        <dbReference type="Proteomes" id="UP000236248"/>
    </source>
</evidence>
<reference evidence="3" key="1">
    <citation type="submission" date="2018-01" db="EMBL/GenBank/DDBJ databases">
        <authorList>
            <person name="Kerou L M."/>
        </authorList>
    </citation>
    <scope>NUCLEOTIDE SEQUENCE [LARGE SCALE GENOMIC DNA]</scope>
    <source>
        <strain evidence="3">SCU2</strain>
    </source>
</reference>
<dbReference type="Pfam" id="PF01814">
    <property type="entry name" value="Hemerythrin"/>
    <property type="match status" value="1"/>
</dbReference>
<dbReference type="PANTHER" id="PTHR39966">
    <property type="entry name" value="BLL2471 PROTEIN-RELATED"/>
    <property type="match status" value="1"/>
</dbReference>
<gene>
    <name evidence="2" type="ORF">NCAV_0766</name>
</gene>
<dbReference type="PANTHER" id="PTHR39966:SF1">
    <property type="entry name" value="HEMERYTHRIN-LIKE DOMAIN-CONTAINING PROTEIN"/>
    <property type="match status" value="1"/>
</dbReference>
<evidence type="ECO:0000313" key="2">
    <source>
        <dbReference type="EMBL" id="SPC33947.1"/>
    </source>
</evidence>
<dbReference type="EMBL" id="LT981265">
    <property type="protein sequence ID" value="SPC33947.1"/>
    <property type="molecule type" value="Genomic_DNA"/>
</dbReference>